<dbReference type="EMBL" id="UINC01017644">
    <property type="protein sequence ID" value="SVA73409.1"/>
    <property type="molecule type" value="Genomic_DNA"/>
</dbReference>
<feature type="domain" description="Aminotransferase class V" evidence="1">
    <location>
        <begin position="93"/>
        <end position="440"/>
    </location>
</feature>
<dbReference type="PANTHER" id="PTHR43586">
    <property type="entry name" value="CYSTEINE DESULFURASE"/>
    <property type="match status" value="1"/>
</dbReference>
<dbReference type="InterPro" id="IPR015421">
    <property type="entry name" value="PyrdxlP-dep_Trfase_major"/>
</dbReference>
<dbReference type="AlphaFoldDB" id="A0A381Y8L7"/>
<proteinExistence type="predicted"/>
<reference evidence="2" key="1">
    <citation type="submission" date="2018-05" db="EMBL/GenBank/DDBJ databases">
        <authorList>
            <person name="Lanie J.A."/>
            <person name="Ng W.-L."/>
            <person name="Kazmierczak K.M."/>
            <person name="Andrzejewski T.M."/>
            <person name="Davidsen T.M."/>
            <person name="Wayne K.J."/>
            <person name="Tettelin H."/>
            <person name="Glass J.I."/>
            <person name="Rusch D."/>
            <person name="Podicherti R."/>
            <person name="Tsui H.-C.T."/>
            <person name="Winkler M.E."/>
        </authorList>
    </citation>
    <scope>NUCLEOTIDE SEQUENCE</scope>
</reference>
<dbReference type="InterPro" id="IPR015424">
    <property type="entry name" value="PyrdxlP-dep_Trfase"/>
</dbReference>
<dbReference type="SUPFAM" id="SSF53383">
    <property type="entry name" value="PLP-dependent transferases"/>
    <property type="match status" value="1"/>
</dbReference>
<sequence length="448" mass="48710">MPRQADNRLTVFTWMPIVCFHPDQIKYHGLHKTQSGSNLMDVSRREFIGMVSATAAAGLACGDNPGTEETVPTPPGDDPLNIRKDFPVVYNSVYLNSPYITPSPQPAVNAAKEFLDRKASDPVMLGDMLGVETATRQKFARLVGASEGEIGILSATSEGENIVTSSIGLKRGDNIVIDDLHYNTTYVLYNHLARELGIEVRTVKNEDGAALPEAFEKLVDGRTRLISIAWVSHQNGYCHDLKALADIAHARNAYLYADAIQGVGMLALDVKDTGVDFLTAGTYKWLLGGFGAAPFYVSESVMDRIQPDRIGWRNVVDEKADEIELHSDARKFGFATPAFGPLYQLSAGLDYLLNVGVENIERHAVGLAHSLHQGLMDQGFKLKTPAGNRSATLAFEHGADPEAAKKSLDDAKIKVSLREGGSQIRAGVALFNNKQDVEALLDITGTWG</sequence>
<dbReference type="Gene3D" id="3.90.1150.10">
    <property type="entry name" value="Aspartate Aminotransferase, domain 1"/>
    <property type="match status" value="1"/>
</dbReference>
<evidence type="ECO:0000313" key="2">
    <source>
        <dbReference type="EMBL" id="SVA73409.1"/>
    </source>
</evidence>
<dbReference type="InterPro" id="IPR015422">
    <property type="entry name" value="PyrdxlP-dep_Trfase_small"/>
</dbReference>
<gene>
    <name evidence="2" type="ORF">METZ01_LOCUS126263</name>
</gene>
<name>A0A381Y8L7_9ZZZZ</name>
<dbReference type="InterPro" id="IPR000192">
    <property type="entry name" value="Aminotrans_V_dom"/>
</dbReference>
<accession>A0A381Y8L7</accession>
<dbReference type="Pfam" id="PF00266">
    <property type="entry name" value="Aminotran_5"/>
    <property type="match status" value="1"/>
</dbReference>
<evidence type="ECO:0000259" key="1">
    <source>
        <dbReference type="Pfam" id="PF00266"/>
    </source>
</evidence>
<organism evidence="2">
    <name type="scientific">marine metagenome</name>
    <dbReference type="NCBI Taxonomy" id="408172"/>
    <lineage>
        <taxon>unclassified sequences</taxon>
        <taxon>metagenomes</taxon>
        <taxon>ecological metagenomes</taxon>
    </lineage>
</organism>
<dbReference type="PANTHER" id="PTHR43586:SF15">
    <property type="entry name" value="BLR3095 PROTEIN"/>
    <property type="match status" value="1"/>
</dbReference>
<protein>
    <recommendedName>
        <fullName evidence="1">Aminotransferase class V domain-containing protein</fullName>
    </recommendedName>
</protein>
<dbReference type="Gene3D" id="3.40.640.10">
    <property type="entry name" value="Type I PLP-dependent aspartate aminotransferase-like (Major domain)"/>
    <property type="match status" value="1"/>
</dbReference>